<dbReference type="Proteomes" id="UP000620266">
    <property type="component" value="Unassembled WGS sequence"/>
</dbReference>
<dbReference type="AlphaFoldDB" id="A0A8J2UPF8"/>
<organism evidence="3 4">
    <name type="scientific">Oxalicibacterium flavum</name>
    <dbReference type="NCBI Taxonomy" id="179467"/>
    <lineage>
        <taxon>Bacteria</taxon>
        <taxon>Pseudomonadati</taxon>
        <taxon>Pseudomonadota</taxon>
        <taxon>Betaproteobacteria</taxon>
        <taxon>Burkholderiales</taxon>
        <taxon>Oxalobacteraceae</taxon>
        <taxon>Oxalicibacterium</taxon>
    </lineage>
</organism>
<reference evidence="3" key="2">
    <citation type="submission" date="2020-09" db="EMBL/GenBank/DDBJ databases">
        <authorList>
            <person name="Sun Q."/>
            <person name="Sedlacek I."/>
        </authorList>
    </citation>
    <scope>NUCLEOTIDE SEQUENCE</scope>
    <source>
        <strain evidence="3">CCM 7086</strain>
    </source>
</reference>
<evidence type="ECO:0000313" key="4">
    <source>
        <dbReference type="Proteomes" id="UP000620266"/>
    </source>
</evidence>
<reference evidence="3" key="1">
    <citation type="journal article" date="2014" name="Int. J. Syst. Evol. Microbiol.">
        <title>Complete genome sequence of Corynebacterium casei LMG S-19264T (=DSM 44701T), isolated from a smear-ripened cheese.</title>
        <authorList>
            <consortium name="US DOE Joint Genome Institute (JGI-PGF)"/>
            <person name="Walter F."/>
            <person name="Albersmeier A."/>
            <person name="Kalinowski J."/>
            <person name="Ruckert C."/>
        </authorList>
    </citation>
    <scope>NUCLEOTIDE SEQUENCE</scope>
    <source>
        <strain evidence="3">CCM 7086</strain>
    </source>
</reference>
<feature type="chain" id="PRO_5035295451" evidence="2">
    <location>
        <begin position="23"/>
        <end position="227"/>
    </location>
</feature>
<comment type="caution">
    <text evidence="3">The sequence shown here is derived from an EMBL/GenBank/DDBJ whole genome shotgun (WGS) entry which is preliminary data.</text>
</comment>
<feature type="region of interest" description="Disordered" evidence="1">
    <location>
        <begin position="123"/>
        <end position="227"/>
    </location>
</feature>
<evidence type="ECO:0000256" key="2">
    <source>
        <dbReference type="SAM" id="SignalP"/>
    </source>
</evidence>
<accession>A0A8J2UPF8</accession>
<feature type="compositionally biased region" description="Basic and acidic residues" evidence="1">
    <location>
        <begin position="166"/>
        <end position="227"/>
    </location>
</feature>
<feature type="signal peptide" evidence="2">
    <location>
        <begin position="1"/>
        <end position="22"/>
    </location>
</feature>
<keyword evidence="2" id="KW-0732">Signal</keyword>
<dbReference type="RefSeq" id="WP_188394850.1">
    <property type="nucleotide sequence ID" value="NZ_BMCG01000002.1"/>
</dbReference>
<gene>
    <name evidence="3" type="ORF">GCM10007205_07260</name>
</gene>
<name>A0A8J2UPF8_9BURK</name>
<dbReference type="EMBL" id="BMCG01000002">
    <property type="protein sequence ID" value="GGC00522.1"/>
    <property type="molecule type" value="Genomic_DNA"/>
</dbReference>
<feature type="compositionally biased region" description="Basic and acidic residues" evidence="1">
    <location>
        <begin position="123"/>
        <end position="135"/>
    </location>
</feature>
<protein>
    <submittedName>
        <fullName evidence="3">Uncharacterized protein</fullName>
    </submittedName>
</protein>
<evidence type="ECO:0000313" key="3">
    <source>
        <dbReference type="EMBL" id="GGC00522.1"/>
    </source>
</evidence>
<evidence type="ECO:0000256" key="1">
    <source>
        <dbReference type="SAM" id="MobiDB-lite"/>
    </source>
</evidence>
<feature type="compositionally biased region" description="Polar residues" evidence="1">
    <location>
        <begin position="136"/>
        <end position="151"/>
    </location>
</feature>
<keyword evidence="4" id="KW-1185">Reference proteome</keyword>
<sequence>MKSFLKIMTSASFMLLSASALAQDTPPTASAPSVAEVVQSYPAGSIQSTESADEAIKTVAEARAQIEKRHLEDRQACYPKFFTTACLDKATERRRQDMAAVRPIELEANSYIRHARVAERDRRLEEAAKEREAKNATRSSVPVPQINDTPSASDVSDAQRAARAQAHAEKNAERAQRERERHASATADAQKRAENVERYEEKQRESLERQKEVERRKAEREGRKTAQ</sequence>
<feature type="compositionally biased region" description="Low complexity" evidence="1">
    <location>
        <begin position="152"/>
        <end position="165"/>
    </location>
</feature>
<proteinExistence type="predicted"/>